<feature type="coiled-coil region" evidence="1">
    <location>
        <begin position="454"/>
        <end position="485"/>
    </location>
</feature>
<dbReference type="EMBL" id="CAJJDP010000160">
    <property type="protein sequence ID" value="CAD8212517.1"/>
    <property type="molecule type" value="Genomic_DNA"/>
</dbReference>
<feature type="region of interest" description="Disordered" evidence="2">
    <location>
        <begin position="504"/>
        <end position="535"/>
    </location>
</feature>
<dbReference type="AlphaFoldDB" id="A0A8S1YJE7"/>
<dbReference type="OMA" id="CEYTYLA"/>
<protein>
    <recommendedName>
        <fullName evidence="5">G domain-containing protein</fullName>
    </recommendedName>
</protein>
<proteinExistence type="predicted"/>
<keyword evidence="4" id="KW-1185">Reference proteome</keyword>
<dbReference type="Proteomes" id="UP000683925">
    <property type="component" value="Unassembled WGS sequence"/>
</dbReference>
<sequence length="535" mass="62390">METKKPIALLLSKVGRGKTSFFNKICTEFKKTQFGGSSCTREIFLKCTSYGEGFYLMDTPGFGCDEDIITHLSALFVASERPLNAILILTKFDRSCVMREEINQALSMLSSCREIIIIIVTFWDDVEKEPEESQEKLRSDIEEQVMKPLKLKSFICTSKGTPGDLICKQLDELIQNNVKRSVQLTPQEFSFQFSKHTLFSIQDEMETHKLKQAFQIKCDIVLKFIQQQPDKLEKTSELMHEIILLIKKEGHKTVMEFTNQNRDKFEKLVDKFGVCEYTYLAYTKLQAEIMGYLQQVKEKAILKMQTYKYHCFNFIRKCEHCGQIWYKVSGCKYLTKCGKKLPVKDEPNHTPKPKQFQILFNENNLDVIENNQINEQSILNQQSSNNSQKQSSQEDQSKGLLGCGREFNWKTAPRLSEQEIIELRDTGYLDMLCMVQDKDSKDIENEKRYWQKVEEQQQKERKSLNRQIEAENRNFEQKHLKKENDSQEIQFIQERKYSDQQIAISQSKQANNQTSIKDDAQLQNESCSVSTCNIS</sequence>
<evidence type="ECO:0000313" key="3">
    <source>
        <dbReference type="EMBL" id="CAD8212517.1"/>
    </source>
</evidence>
<evidence type="ECO:0000313" key="4">
    <source>
        <dbReference type="Proteomes" id="UP000683925"/>
    </source>
</evidence>
<evidence type="ECO:0008006" key="5">
    <source>
        <dbReference type="Google" id="ProtNLM"/>
    </source>
</evidence>
<keyword evidence="1" id="KW-0175">Coiled coil</keyword>
<dbReference type="CDD" id="cd00882">
    <property type="entry name" value="Ras_like_GTPase"/>
    <property type="match status" value="1"/>
</dbReference>
<name>A0A8S1YJE7_PAROT</name>
<dbReference type="OrthoDB" id="8954335at2759"/>
<gene>
    <name evidence="3" type="ORF">POCTA_138.1.T1580047</name>
</gene>
<organism evidence="3 4">
    <name type="scientific">Paramecium octaurelia</name>
    <dbReference type="NCBI Taxonomy" id="43137"/>
    <lineage>
        <taxon>Eukaryota</taxon>
        <taxon>Sar</taxon>
        <taxon>Alveolata</taxon>
        <taxon>Ciliophora</taxon>
        <taxon>Intramacronucleata</taxon>
        <taxon>Oligohymenophorea</taxon>
        <taxon>Peniculida</taxon>
        <taxon>Parameciidae</taxon>
        <taxon>Paramecium</taxon>
    </lineage>
</organism>
<evidence type="ECO:0000256" key="1">
    <source>
        <dbReference type="SAM" id="Coils"/>
    </source>
</evidence>
<accession>A0A8S1YJE7</accession>
<evidence type="ECO:0000256" key="2">
    <source>
        <dbReference type="SAM" id="MobiDB-lite"/>
    </source>
</evidence>
<comment type="caution">
    <text evidence="3">The sequence shown here is derived from an EMBL/GenBank/DDBJ whole genome shotgun (WGS) entry which is preliminary data.</text>
</comment>
<reference evidence="3" key="1">
    <citation type="submission" date="2021-01" db="EMBL/GenBank/DDBJ databases">
        <authorList>
            <consortium name="Genoscope - CEA"/>
            <person name="William W."/>
        </authorList>
    </citation>
    <scope>NUCLEOTIDE SEQUENCE</scope>
</reference>